<dbReference type="InterPro" id="IPR050272">
    <property type="entry name" value="Isochorismatase-like_hydrls"/>
</dbReference>
<sequence length="192" mass="20805">MATNITVTAEDTALILLNLQQGYRLYIQDAPMVPPQISTSVAALLAAFRQHPGLSIVHLREDQPDPASYLHYRNPGHAFDSWAAPFQGETVLSKTTIDGFLMTDLHNVLRRGGIRTVVLISYTTNRDISATSISARLRGYNCIVVADATATFGDSDIGLTAAQAWQEALATFSINGILLKSTAMVLSELGTR</sequence>
<dbReference type="InterPro" id="IPR036380">
    <property type="entry name" value="Isochorismatase-like_sf"/>
</dbReference>
<dbReference type="AlphaFoldDB" id="A0A167QZE2"/>
<dbReference type="GO" id="GO:0016787">
    <property type="term" value="F:hydrolase activity"/>
    <property type="evidence" value="ECO:0007669"/>
    <property type="project" value="UniProtKB-KW"/>
</dbReference>
<keyword evidence="2 4" id="KW-0378">Hydrolase</keyword>
<dbReference type="STRING" id="1330018.A0A167QZE2"/>
<gene>
    <name evidence="4" type="ORF">CALVIDRAFT_524750</name>
</gene>
<dbReference type="Pfam" id="PF00857">
    <property type="entry name" value="Isochorismatase"/>
    <property type="match status" value="1"/>
</dbReference>
<name>A0A167QZE2_CALVF</name>
<dbReference type="InterPro" id="IPR000868">
    <property type="entry name" value="Isochorismatase-like_dom"/>
</dbReference>
<evidence type="ECO:0000259" key="3">
    <source>
        <dbReference type="Pfam" id="PF00857"/>
    </source>
</evidence>
<evidence type="ECO:0000313" key="4">
    <source>
        <dbReference type="EMBL" id="KZP00405.1"/>
    </source>
</evidence>
<feature type="domain" description="Isochorismatase-like" evidence="3">
    <location>
        <begin position="12"/>
        <end position="154"/>
    </location>
</feature>
<dbReference type="OrthoDB" id="167809at2759"/>
<keyword evidence="5" id="KW-1185">Reference proteome</keyword>
<proteinExistence type="inferred from homology"/>
<dbReference type="SUPFAM" id="SSF52499">
    <property type="entry name" value="Isochorismatase-like hydrolases"/>
    <property type="match status" value="1"/>
</dbReference>
<protein>
    <submittedName>
        <fullName evidence="4">Isochorismatase hydrolase</fullName>
    </submittedName>
</protein>
<evidence type="ECO:0000313" key="5">
    <source>
        <dbReference type="Proteomes" id="UP000076738"/>
    </source>
</evidence>
<comment type="similarity">
    <text evidence="1">Belongs to the isochorismatase family.</text>
</comment>
<dbReference type="Gene3D" id="3.40.50.850">
    <property type="entry name" value="Isochorismatase-like"/>
    <property type="match status" value="1"/>
</dbReference>
<evidence type="ECO:0000256" key="2">
    <source>
        <dbReference type="ARBA" id="ARBA00022801"/>
    </source>
</evidence>
<dbReference type="EMBL" id="KV417269">
    <property type="protein sequence ID" value="KZP00405.1"/>
    <property type="molecule type" value="Genomic_DNA"/>
</dbReference>
<accession>A0A167QZE2</accession>
<evidence type="ECO:0000256" key="1">
    <source>
        <dbReference type="ARBA" id="ARBA00006336"/>
    </source>
</evidence>
<dbReference type="PANTHER" id="PTHR43540:SF1">
    <property type="entry name" value="ISOCHORISMATASE HYDROLASE"/>
    <property type="match status" value="1"/>
</dbReference>
<dbReference type="PANTHER" id="PTHR43540">
    <property type="entry name" value="PEROXYUREIDOACRYLATE/UREIDOACRYLATE AMIDOHYDROLASE-RELATED"/>
    <property type="match status" value="1"/>
</dbReference>
<dbReference type="Proteomes" id="UP000076738">
    <property type="component" value="Unassembled WGS sequence"/>
</dbReference>
<organism evidence="4 5">
    <name type="scientific">Calocera viscosa (strain TUFC12733)</name>
    <dbReference type="NCBI Taxonomy" id="1330018"/>
    <lineage>
        <taxon>Eukaryota</taxon>
        <taxon>Fungi</taxon>
        <taxon>Dikarya</taxon>
        <taxon>Basidiomycota</taxon>
        <taxon>Agaricomycotina</taxon>
        <taxon>Dacrymycetes</taxon>
        <taxon>Dacrymycetales</taxon>
        <taxon>Dacrymycetaceae</taxon>
        <taxon>Calocera</taxon>
    </lineage>
</organism>
<reference evidence="4 5" key="1">
    <citation type="journal article" date="2016" name="Mol. Biol. Evol.">
        <title>Comparative Genomics of Early-Diverging Mushroom-Forming Fungi Provides Insights into the Origins of Lignocellulose Decay Capabilities.</title>
        <authorList>
            <person name="Nagy L.G."/>
            <person name="Riley R."/>
            <person name="Tritt A."/>
            <person name="Adam C."/>
            <person name="Daum C."/>
            <person name="Floudas D."/>
            <person name="Sun H."/>
            <person name="Yadav J.S."/>
            <person name="Pangilinan J."/>
            <person name="Larsson K.H."/>
            <person name="Matsuura K."/>
            <person name="Barry K."/>
            <person name="Labutti K."/>
            <person name="Kuo R."/>
            <person name="Ohm R.A."/>
            <person name="Bhattacharya S.S."/>
            <person name="Shirouzu T."/>
            <person name="Yoshinaga Y."/>
            <person name="Martin F.M."/>
            <person name="Grigoriev I.V."/>
            <person name="Hibbett D.S."/>
        </authorList>
    </citation>
    <scope>NUCLEOTIDE SEQUENCE [LARGE SCALE GENOMIC DNA]</scope>
    <source>
        <strain evidence="4 5">TUFC12733</strain>
    </source>
</reference>